<dbReference type="Proteomes" id="UP001055072">
    <property type="component" value="Unassembled WGS sequence"/>
</dbReference>
<name>A0ACB8U461_9APHY</name>
<dbReference type="EMBL" id="MU274912">
    <property type="protein sequence ID" value="KAI0088750.1"/>
    <property type="molecule type" value="Genomic_DNA"/>
</dbReference>
<keyword evidence="2" id="KW-1185">Reference proteome</keyword>
<organism evidence="1 2">
    <name type="scientific">Irpex rosettiformis</name>
    <dbReference type="NCBI Taxonomy" id="378272"/>
    <lineage>
        <taxon>Eukaryota</taxon>
        <taxon>Fungi</taxon>
        <taxon>Dikarya</taxon>
        <taxon>Basidiomycota</taxon>
        <taxon>Agaricomycotina</taxon>
        <taxon>Agaricomycetes</taxon>
        <taxon>Polyporales</taxon>
        <taxon>Irpicaceae</taxon>
        <taxon>Irpex</taxon>
    </lineage>
</organism>
<accession>A0ACB8U461</accession>
<protein>
    <submittedName>
        <fullName evidence="1">Uncharacterized protein</fullName>
    </submittedName>
</protein>
<gene>
    <name evidence="1" type="ORF">BDY19DRAFT_144144</name>
</gene>
<evidence type="ECO:0000313" key="2">
    <source>
        <dbReference type="Proteomes" id="UP001055072"/>
    </source>
</evidence>
<evidence type="ECO:0000313" key="1">
    <source>
        <dbReference type="EMBL" id="KAI0088750.1"/>
    </source>
</evidence>
<sequence>MASEEEKPSPDATKEPETKYVLSGQPTGWWAIGKDVRDFDVEKVQSCKEDIDTLLVFAGLFSAVLSAFLVAAYPNLQPAPSDRMIYVLERIATQTSSYNFTDGGLVAANTLPSSFPPFEASDEDIKVNILWFSSLVLSLVTASFGMLVKQWLREFLTAEVPSALVRLRIRHFREPQLKAWKVFEIAALLPVLLHISLGLFFVGLCYFTSSVHSSVRHTTLPLVVGWALCFFGATSLPIFLPSCPYKMASLNVLITKVHRMIRRVGKWVERYCLSTRTQAEPQAVNVESRLFPWTHPLASLKAPIVEFCSAILRVARCLKACLPLRTNGAEVVPNDRDVESPGPVIPTNSNARGARSVNPESVDPVSRSPPSRVAIALVTRIRPDWFRWSQYREHLKSWCQTVMKKSRSLTWSRFCKRLEIWCRELAAVAQKIPDEKAIIKESTFDLDILAYADSIQGNDELLDTTITEALHYTHPRPHPCDVVHFIIKLLAHRAPTVEPSERVFEYWPFRDPFPLDILRPQARDSVLSLLCIFLNSLTSKAQQEMCGACFATSRLLKSKRYCRHSHYHSAVFCAFSLILSSPIELLTSHALPVRSLKFLLNGPLYSDMVRILEWNQAESSNLKGRLLGNIAEIASHIKLGMSQGIEILQAILPSLPRLRMDYFEESPDLRTWKWPDTKRSISIEEPTLLLLFEIVSREVDRTYSKGSLAWHGDSCPLKPVLEVALHGWIAFNSNPFHISNGTYRVVYRSFRKMLICSLS</sequence>
<proteinExistence type="predicted"/>
<comment type="caution">
    <text evidence="1">The sequence shown here is derived from an EMBL/GenBank/DDBJ whole genome shotgun (WGS) entry which is preliminary data.</text>
</comment>
<reference evidence="1" key="1">
    <citation type="journal article" date="2021" name="Environ. Microbiol.">
        <title>Gene family expansions and transcriptome signatures uncover fungal adaptations to wood decay.</title>
        <authorList>
            <person name="Hage H."/>
            <person name="Miyauchi S."/>
            <person name="Viragh M."/>
            <person name="Drula E."/>
            <person name="Min B."/>
            <person name="Chaduli D."/>
            <person name="Navarro D."/>
            <person name="Favel A."/>
            <person name="Norest M."/>
            <person name="Lesage-Meessen L."/>
            <person name="Balint B."/>
            <person name="Merenyi Z."/>
            <person name="de Eugenio L."/>
            <person name="Morin E."/>
            <person name="Martinez A.T."/>
            <person name="Baldrian P."/>
            <person name="Stursova M."/>
            <person name="Martinez M.J."/>
            <person name="Novotny C."/>
            <person name="Magnuson J.K."/>
            <person name="Spatafora J.W."/>
            <person name="Maurice S."/>
            <person name="Pangilinan J."/>
            <person name="Andreopoulos W."/>
            <person name="LaButti K."/>
            <person name="Hundley H."/>
            <person name="Na H."/>
            <person name="Kuo A."/>
            <person name="Barry K."/>
            <person name="Lipzen A."/>
            <person name="Henrissat B."/>
            <person name="Riley R."/>
            <person name="Ahrendt S."/>
            <person name="Nagy L.G."/>
            <person name="Grigoriev I.V."/>
            <person name="Martin F."/>
            <person name="Rosso M.N."/>
        </authorList>
    </citation>
    <scope>NUCLEOTIDE SEQUENCE</scope>
    <source>
        <strain evidence="1">CBS 384.51</strain>
    </source>
</reference>